<feature type="chain" id="PRO_5009285883" evidence="2">
    <location>
        <begin position="20"/>
        <end position="233"/>
    </location>
</feature>
<dbReference type="PANTHER" id="PTHR43031">
    <property type="entry name" value="FAD-DEPENDENT OXIDOREDUCTASE"/>
    <property type="match status" value="1"/>
</dbReference>
<dbReference type="PROSITE" id="PS50206">
    <property type="entry name" value="RHODANESE_3"/>
    <property type="match status" value="1"/>
</dbReference>
<evidence type="ECO:0000313" key="5">
    <source>
        <dbReference type="EMBL" id="SEF70677.1"/>
    </source>
</evidence>
<evidence type="ECO:0000256" key="2">
    <source>
        <dbReference type="SAM" id="SignalP"/>
    </source>
</evidence>
<dbReference type="InterPro" id="IPR013766">
    <property type="entry name" value="Thioredoxin_domain"/>
</dbReference>
<name>A0A1H5U8T0_9SPHI</name>
<dbReference type="SMART" id="SM00450">
    <property type="entry name" value="RHOD"/>
    <property type="match status" value="1"/>
</dbReference>
<evidence type="ECO:0000313" key="6">
    <source>
        <dbReference type="Proteomes" id="UP000236731"/>
    </source>
</evidence>
<dbReference type="SUPFAM" id="SSF52833">
    <property type="entry name" value="Thioredoxin-like"/>
    <property type="match status" value="1"/>
</dbReference>
<reference evidence="6" key="1">
    <citation type="submission" date="2016-10" db="EMBL/GenBank/DDBJ databases">
        <authorList>
            <person name="Varghese N."/>
            <person name="Submissions S."/>
        </authorList>
    </citation>
    <scope>NUCLEOTIDE SEQUENCE [LARGE SCALE GENOMIC DNA]</scope>
    <source>
        <strain evidence="6">DSM 22361</strain>
    </source>
</reference>
<dbReference type="OrthoDB" id="9808735at2"/>
<dbReference type="PANTHER" id="PTHR43031:SF18">
    <property type="entry name" value="RHODANESE-RELATED SULFURTRANSFERASES"/>
    <property type="match status" value="1"/>
</dbReference>
<dbReference type="SUPFAM" id="SSF52821">
    <property type="entry name" value="Rhodanese/Cell cycle control phosphatase"/>
    <property type="match status" value="1"/>
</dbReference>
<dbReference type="RefSeq" id="WP_103905215.1">
    <property type="nucleotide sequence ID" value="NZ_CP049246.1"/>
</dbReference>
<dbReference type="Gene3D" id="3.40.30.10">
    <property type="entry name" value="Glutaredoxin"/>
    <property type="match status" value="1"/>
</dbReference>
<dbReference type="InterPro" id="IPR001763">
    <property type="entry name" value="Rhodanese-like_dom"/>
</dbReference>
<proteinExistence type="predicted"/>
<dbReference type="InterPro" id="IPR017937">
    <property type="entry name" value="Thioredoxin_CS"/>
</dbReference>
<organism evidence="5 6">
    <name type="scientific">Sphingobacterium lactis</name>
    <dbReference type="NCBI Taxonomy" id="797291"/>
    <lineage>
        <taxon>Bacteria</taxon>
        <taxon>Pseudomonadati</taxon>
        <taxon>Bacteroidota</taxon>
        <taxon>Sphingobacteriia</taxon>
        <taxon>Sphingobacteriales</taxon>
        <taxon>Sphingobacteriaceae</taxon>
        <taxon>Sphingobacterium</taxon>
    </lineage>
</organism>
<sequence length="233" mass="25971">MKKLFFTALITAACFNVQAQEKIDAKKMEEMIAKPQTQILDVRTAEEYQGGHIPNSTNIDWKEKEAFAKAIESLDKEQPVYVYCLGGGRSKQAAQYLTQQGFQVFDYSGGMMDWRNAEKPEIKPNGGKEAAGMSTEDFDKAINAADVVLVNFSAAWCVPCQELKPTIEKIEKEQAAKVKVLKLDADQNKELMKVLNVRGIPQLTLYRKGEIAWSKAGVPTEAEIMAEVDKATK</sequence>
<dbReference type="InterPro" id="IPR050229">
    <property type="entry name" value="GlpE_sulfurtransferase"/>
</dbReference>
<dbReference type="EMBL" id="FNUT01000002">
    <property type="protein sequence ID" value="SEF70677.1"/>
    <property type="molecule type" value="Genomic_DNA"/>
</dbReference>
<dbReference type="AlphaFoldDB" id="A0A1H5U8T0"/>
<keyword evidence="2" id="KW-0732">Signal</keyword>
<dbReference type="PROSITE" id="PS51352">
    <property type="entry name" value="THIOREDOXIN_2"/>
    <property type="match status" value="1"/>
</dbReference>
<dbReference type="InterPro" id="IPR036249">
    <property type="entry name" value="Thioredoxin-like_sf"/>
</dbReference>
<feature type="signal peptide" evidence="2">
    <location>
        <begin position="1"/>
        <end position="19"/>
    </location>
</feature>
<dbReference type="Pfam" id="PF00581">
    <property type="entry name" value="Rhodanese"/>
    <property type="match status" value="1"/>
</dbReference>
<feature type="domain" description="Rhodanese" evidence="3">
    <location>
        <begin position="33"/>
        <end position="123"/>
    </location>
</feature>
<keyword evidence="1" id="KW-0676">Redox-active center</keyword>
<accession>A0A1H5U8T0</accession>
<dbReference type="CDD" id="cd00158">
    <property type="entry name" value="RHOD"/>
    <property type="match status" value="1"/>
</dbReference>
<protein>
    <submittedName>
        <fullName evidence="5">Thioredoxin</fullName>
    </submittedName>
</protein>
<evidence type="ECO:0000259" key="4">
    <source>
        <dbReference type="PROSITE" id="PS51352"/>
    </source>
</evidence>
<evidence type="ECO:0000256" key="1">
    <source>
        <dbReference type="ARBA" id="ARBA00023284"/>
    </source>
</evidence>
<dbReference type="PROSITE" id="PS00194">
    <property type="entry name" value="THIOREDOXIN_1"/>
    <property type="match status" value="1"/>
</dbReference>
<dbReference type="Gene3D" id="3.40.250.10">
    <property type="entry name" value="Rhodanese-like domain"/>
    <property type="match status" value="1"/>
</dbReference>
<dbReference type="Proteomes" id="UP000236731">
    <property type="component" value="Unassembled WGS sequence"/>
</dbReference>
<keyword evidence="6" id="KW-1185">Reference proteome</keyword>
<feature type="domain" description="Thioredoxin" evidence="4">
    <location>
        <begin position="111"/>
        <end position="233"/>
    </location>
</feature>
<dbReference type="CDD" id="cd02947">
    <property type="entry name" value="TRX_family"/>
    <property type="match status" value="1"/>
</dbReference>
<dbReference type="Pfam" id="PF00085">
    <property type="entry name" value="Thioredoxin"/>
    <property type="match status" value="1"/>
</dbReference>
<dbReference type="InterPro" id="IPR036873">
    <property type="entry name" value="Rhodanese-like_dom_sf"/>
</dbReference>
<evidence type="ECO:0000259" key="3">
    <source>
        <dbReference type="PROSITE" id="PS50206"/>
    </source>
</evidence>
<gene>
    <name evidence="5" type="ORF">SAMN05421877_102192</name>
</gene>